<name>A0A2W0C9B7_9BACL</name>
<proteinExistence type="predicted"/>
<reference evidence="1 2" key="1">
    <citation type="submission" date="2018-01" db="EMBL/GenBank/DDBJ databases">
        <title>Genome sequence of the PGP bacterium Paenibacillus illinoisensis E3.</title>
        <authorList>
            <person name="Rolli E."/>
            <person name="Marasco R."/>
            <person name="Bessem C."/>
            <person name="Michoud G."/>
            <person name="Gaiarsa S."/>
            <person name="Borin S."/>
            <person name="Daffonchio D."/>
        </authorList>
    </citation>
    <scope>NUCLEOTIDE SEQUENCE [LARGE SCALE GENOMIC DNA]</scope>
    <source>
        <strain evidence="1 2">E3</strain>
    </source>
</reference>
<accession>A0A2W0C9B7</accession>
<dbReference type="AlphaFoldDB" id="A0A2W0C9B7"/>
<evidence type="ECO:0000313" key="1">
    <source>
        <dbReference type="EMBL" id="PYY29210.1"/>
    </source>
</evidence>
<sequence>MHQPKQKRDHSAAVAVAGVVEHLQQTWVLHQMVNRLLICQQRMERMQQVQHRQVLLIRHRLLLQMQMLRRQLQQKQNQQVPKHLKQGQILPLTAVRTPLIPWMIPCTATAM</sequence>
<protein>
    <submittedName>
        <fullName evidence="1">Uncharacterized protein</fullName>
    </submittedName>
</protein>
<gene>
    <name evidence="1" type="ORF">PIL02S_02159</name>
</gene>
<evidence type="ECO:0000313" key="2">
    <source>
        <dbReference type="Proteomes" id="UP000247459"/>
    </source>
</evidence>
<comment type="caution">
    <text evidence="1">The sequence shown here is derived from an EMBL/GenBank/DDBJ whole genome shotgun (WGS) entry which is preliminary data.</text>
</comment>
<dbReference type="Proteomes" id="UP000247459">
    <property type="component" value="Unassembled WGS sequence"/>
</dbReference>
<dbReference type="EMBL" id="PRLG01000018">
    <property type="protein sequence ID" value="PYY29210.1"/>
    <property type="molecule type" value="Genomic_DNA"/>
</dbReference>
<organism evidence="1 2">
    <name type="scientific">Paenibacillus illinoisensis</name>
    <dbReference type="NCBI Taxonomy" id="59845"/>
    <lineage>
        <taxon>Bacteria</taxon>
        <taxon>Bacillati</taxon>
        <taxon>Bacillota</taxon>
        <taxon>Bacilli</taxon>
        <taxon>Bacillales</taxon>
        <taxon>Paenibacillaceae</taxon>
        <taxon>Paenibacillus</taxon>
    </lineage>
</organism>